<organism evidence="1 2">
    <name type="scientific">Desulfoluna limicola</name>
    <dbReference type="NCBI Taxonomy" id="2810562"/>
    <lineage>
        <taxon>Bacteria</taxon>
        <taxon>Pseudomonadati</taxon>
        <taxon>Thermodesulfobacteriota</taxon>
        <taxon>Desulfobacteria</taxon>
        <taxon>Desulfobacterales</taxon>
        <taxon>Desulfolunaceae</taxon>
        <taxon>Desulfoluna</taxon>
    </lineage>
</organism>
<dbReference type="InterPro" id="IPR022261">
    <property type="entry name" value="RNP_Burkhold"/>
</dbReference>
<evidence type="ECO:0000313" key="2">
    <source>
        <dbReference type="Proteomes" id="UP001320148"/>
    </source>
</evidence>
<sequence>MAIDNRLPSYESFLEFQEVYLRAIALSWKDERFRDLLLEDAGKALQEYFGYKSPWNININVARPEESNQRWYPSTEECPGHWKLPKNRFIYGVPPKPEIDEDEMAIALAAYNDSGPGYLFTCC</sequence>
<gene>
    <name evidence="1" type="ORF">DSLASN_28910</name>
</gene>
<evidence type="ECO:0000313" key="1">
    <source>
        <dbReference type="EMBL" id="BCS97259.1"/>
    </source>
</evidence>
<accession>A0ABN6F539</accession>
<reference evidence="1 2" key="1">
    <citation type="submission" date="2021-02" db="EMBL/GenBank/DDBJ databases">
        <title>Complete genome of Desulfoluna sp. strain ASN36.</title>
        <authorList>
            <person name="Takahashi A."/>
            <person name="Kojima H."/>
            <person name="Fukui M."/>
        </authorList>
    </citation>
    <scope>NUCLEOTIDE SEQUENCE [LARGE SCALE GENOMIC DNA]</scope>
    <source>
        <strain evidence="1 2">ASN36</strain>
    </source>
</reference>
<dbReference type="EMBL" id="AP024488">
    <property type="protein sequence ID" value="BCS97259.1"/>
    <property type="molecule type" value="Genomic_DNA"/>
</dbReference>
<dbReference type="NCBIfam" id="TIGR03795">
    <property type="entry name" value="RNP_Burkhold"/>
    <property type="match status" value="1"/>
</dbReference>
<dbReference type="InterPro" id="IPR036648">
    <property type="entry name" value="CN_Hdrase_a/SCN_Hdrase_g_sf"/>
</dbReference>
<dbReference type="SUPFAM" id="SSF56209">
    <property type="entry name" value="Nitrile hydratase alpha chain"/>
    <property type="match status" value="1"/>
</dbReference>
<proteinExistence type="predicted"/>
<dbReference type="Proteomes" id="UP001320148">
    <property type="component" value="Chromosome"/>
</dbReference>
<dbReference type="RefSeq" id="WP_236888687.1">
    <property type="nucleotide sequence ID" value="NZ_AP024488.1"/>
</dbReference>
<protein>
    <submittedName>
        <fullName evidence="1">Uncharacterized protein</fullName>
    </submittedName>
</protein>
<keyword evidence="2" id="KW-1185">Reference proteome</keyword>
<name>A0ABN6F539_9BACT</name>